<keyword evidence="4" id="KW-1185">Reference proteome</keyword>
<sequence>MRALKSAVAAMALSAPLAFIGVASAQEGPQWTERIGVEIEGEGADRVFIPGLTSSPKVFTKTTRGLSGELHMVTVQGFAGTEAPDDLSEFIGPVAKAMADYLETEGIEDASLIGHSMGGIVAMLAAEQSDRISRVLIVDSVPFLPGLFTPGVTGEQAALMRPILRQQMKRMTKEAWMQTVRQGLPRQAISDEARAAILKVSEESDFEAAKAAFVELMTTDYSETFAKVDVPVTVLVPFDPSVGFSREAVLSRYQDQYKDVPNVELRVIENSRHFVMMDQPEAFRAELERFLSKED</sequence>
<dbReference type="PANTHER" id="PTHR43194">
    <property type="entry name" value="HYDROLASE ALPHA/BETA FOLD FAMILY"/>
    <property type="match status" value="1"/>
</dbReference>
<feature type="chain" id="PRO_5030738399" evidence="1">
    <location>
        <begin position="26"/>
        <end position="295"/>
    </location>
</feature>
<dbReference type="InterPro" id="IPR000073">
    <property type="entry name" value="AB_hydrolase_1"/>
</dbReference>
<dbReference type="SUPFAM" id="SSF53474">
    <property type="entry name" value="alpha/beta-Hydrolases"/>
    <property type="match status" value="1"/>
</dbReference>
<dbReference type="GO" id="GO:0016787">
    <property type="term" value="F:hydrolase activity"/>
    <property type="evidence" value="ECO:0007669"/>
    <property type="project" value="UniProtKB-KW"/>
</dbReference>
<evidence type="ECO:0000313" key="3">
    <source>
        <dbReference type="EMBL" id="NNU15880.1"/>
    </source>
</evidence>
<name>A0A7Y3RKV8_9PROT</name>
<dbReference type="AlphaFoldDB" id="A0A7Y3RKV8"/>
<dbReference type="InterPro" id="IPR050228">
    <property type="entry name" value="Carboxylesterase_BioH"/>
</dbReference>
<evidence type="ECO:0000259" key="2">
    <source>
        <dbReference type="Pfam" id="PF12697"/>
    </source>
</evidence>
<dbReference type="Proteomes" id="UP000536835">
    <property type="component" value="Unassembled WGS sequence"/>
</dbReference>
<reference evidence="3 4" key="1">
    <citation type="submission" date="2020-05" db="EMBL/GenBank/DDBJ databases">
        <title>Parvularcula mediterraneae sp. nov., isolated from polypropylene straw from shallow seawater of the seashore of Laganas in Zakynthos island, Greece.</title>
        <authorList>
            <person name="Szabo I."/>
            <person name="Al-Omari J."/>
            <person name="Rado J."/>
            <person name="Szerdahelyi G.S."/>
        </authorList>
    </citation>
    <scope>NUCLEOTIDE SEQUENCE [LARGE SCALE GENOMIC DNA]</scope>
    <source>
        <strain evidence="3 4">ZS-1/3</strain>
    </source>
</reference>
<feature type="domain" description="AB hydrolase-1" evidence="2">
    <location>
        <begin position="47"/>
        <end position="285"/>
    </location>
</feature>
<dbReference type="RefSeq" id="WP_173197678.1">
    <property type="nucleotide sequence ID" value="NZ_JABFCX010000002.1"/>
</dbReference>
<protein>
    <submittedName>
        <fullName evidence="3">Alpha/beta hydrolase</fullName>
    </submittedName>
</protein>
<dbReference type="EMBL" id="JABFCX010000002">
    <property type="protein sequence ID" value="NNU15880.1"/>
    <property type="molecule type" value="Genomic_DNA"/>
</dbReference>
<accession>A0A7Y3RKV8</accession>
<gene>
    <name evidence="3" type="ORF">HK107_06035</name>
</gene>
<dbReference type="Gene3D" id="3.40.50.1820">
    <property type="entry name" value="alpha/beta hydrolase"/>
    <property type="match status" value="1"/>
</dbReference>
<feature type="signal peptide" evidence="1">
    <location>
        <begin position="1"/>
        <end position="25"/>
    </location>
</feature>
<dbReference type="InterPro" id="IPR029058">
    <property type="entry name" value="AB_hydrolase_fold"/>
</dbReference>
<evidence type="ECO:0000256" key="1">
    <source>
        <dbReference type="SAM" id="SignalP"/>
    </source>
</evidence>
<organism evidence="3 4">
    <name type="scientific">Parvularcula mediterranea</name>
    <dbReference type="NCBI Taxonomy" id="2732508"/>
    <lineage>
        <taxon>Bacteria</taxon>
        <taxon>Pseudomonadati</taxon>
        <taxon>Pseudomonadota</taxon>
        <taxon>Alphaproteobacteria</taxon>
        <taxon>Parvularculales</taxon>
        <taxon>Parvularculaceae</taxon>
        <taxon>Parvularcula</taxon>
    </lineage>
</organism>
<comment type="caution">
    <text evidence="3">The sequence shown here is derived from an EMBL/GenBank/DDBJ whole genome shotgun (WGS) entry which is preliminary data.</text>
</comment>
<keyword evidence="1" id="KW-0732">Signal</keyword>
<proteinExistence type="predicted"/>
<dbReference type="Pfam" id="PF12697">
    <property type="entry name" value="Abhydrolase_6"/>
    <property type="match status" value="1"/>
</dbReference>
<dbReference type="PANTHER" id="PTHR43194:SF2">
    <property type="entry name" value="PEROXISOMAL MEMBRANE PROTEIN LPX1"/>
    <property type="match status" value="1"/>
</dbReference>
<keyword evidence="3" id="KW-0378">Hydrolase</keyword>
<evidence type="ECO:0000313" key="4">
    <source>
        <dbReference type="Proteomes" id="UP000536835"/>
    </source>
</evidence>